<name>A0A1T2XB44_9BACL</name>
<dbReference type="PANTHER" id="PTHR35336">
    <property type="entry name" value="ADENOSYLCOBINAMIDE AMIDOHYDROLASE"/>
    <property type="match status" value="1"/>
</dbReference>
<dbReference type="RefSeq" id="WP_078499981.1">
    <property type="nucleotide sequence ID" value="NZ_MSZX01000006.1"/>
</dbReference>
<comment type="caution">
    <text evidence="1">The sequence shown here is derived from an EMBL/GenBank/DDBJ whole genome shotgun (WGS) entry which is preliminary data.</text>
</comment>
<sequence length="241" mass="25401">MTQPYRDAQHVTTYASTCWPGLEFRYDPGQYHIRMAAPLPLTTISSAPYAGGQTLADHIVNVYVHKDYNHEDPIQHLQSEIAAWGYPLPSTIGLLTAAKLTHASIAEAEGDEARIVVCTTAGTSNAARAGRARPTFAAYEAGTINTIVAIDGRLAPAALVGAVITATEAKAAALQDLGIADPENGDGATGTTTDTVVVAVSQDARYDAVHRYAGSATTLGNLLGRLVYDTVYEAVRTQGES</sequence>
<dbReference type="InterPro" id="IPR002808">
    <property type="entry name" value="AdoCbi_amidolase"/>
</dbReference>
<evidence type="ECO:0008006" key="3">
    <source>
        <dbReference type="Google" id="ProtNLM"/>
    </source>
</evidence>
<dbReference type="AlphaFoldDB" id="A0A1T2XB44"/>
<organism evidence="1 2">
    <name type="scientific">Paenibacillus selenitireducens</name>
    <dbReference type="NCBI Taxonomy" id="1324314"/>
    <lineage>
        <taxon>Bacteria</taxon>
        <taxon>Bacillati</taxon>
        <taxon>Bacillota</taxon>
        <taxon>Bacilli</taxon>
        <taxon>Bacillales</taxon>
        <taxon>Paenibacillaceae</taxon>
        <taxon>Paenibacillus</taxon>
    </lineage>
</organism>
<dbReference type="InterPro" id="IPR052209">
    <property type="entry name" value="CbiZ"/>
</dbReference>
<evidence type="ECO:0000313" key="2">
    <source>
        <dbReference type="Proteomes" id="UP000190188"/>
    </source>
</evidence>
<gene>
    <name evidence="1" type="ORF">BVG16_17300</name>
</gene>
<dbReference type="STRING" id="1324314.BVG16_17300"/>
<dbReference type="Proteomes" id="UP000190188">
    <property type="component" value="Unassembled WGS sequence"/>
</dbReference>
<keyword evidence="2" id="KW-1185">Reference proteome</keyword>
<dbReference type="OrthoDB" id="34339at2"/>
<proteinExistence type="predicted"/>
<reference evidence="1 2" key="1">
    <citation type="submission" date="2017-01" db="EMBL/GenBank/DDBJ databases">
        <title>Genome analysis of Paenibacillus selenitrireducens ES3-24.</title>
        <authorList>
            <person name="Xu D."/>
            <person name="Yao R."/>
            <person name="Zheng S."/>
        </authorList>
    </citation>
    <scope>NUCLEOTIDE SEQUENCE [LARGE SCALE GENOMIC DNA]</scope>
    <source>
        <strain evidence="1 2">ES3-24</strain>
    </source>
</reference>
<protein>
    <recommendedName>
        <fullName evidence="3">Adenosylcobinamide amidohydrolase</fullName>
    </recommendedName>
</protein>
<dbReference type="Pfam" id="PF01955">
    <property type="entry name" value="CbiZ"/>
    <property type="match status" value="1"/>
</dbReference>
<dbReference type="EMBL" id="MSZX01000006">
    <property type="protein sequence ID" value="OPA76906.1"/>
    <property type="molecule type" value="Genomic_DNA"/>
</dbReference>
<evidence type="ECO:0000313" key="1">
    <source>
        <dbReference type="EMBL" id="OPA76906.1"/>
    </source>
</evidence>
<accession>A0A1T2XB44</accession>
<dbReference type="PANTHER" id="PTHR35336:SF5">
    <property type="entry name" value="ADENOSYLCOBINAMIDE AMIDOHYDROLASE"/>
    <property type="match status" value="1"/>
</dbReference>